<keyword evidence="3" id="KW-1185">Reference proteome</keyword>
<keyword evidence="1" id="KW-0812">Transmembrane</keyword>
<keyword evidence="1" id="KW-1133">Transmembrane helix</keyword>
<evidence type="ECO:0000313" key="3">
    <source>
        <dbReference type="Proteomes" id="UP000238479"/>
    </source>
</evidence>
<accession>A0A2P6PG47</accession>
<feature type="transmembrane region" description="Helical" evidence="1">
    <location>
        <begin position="27"/>
        <end position="49"/>
    </location>
</feature>
<sequence>MRPGLVELLEGGAGRLGLVGYTREFDLVFSSLCLFGQFVCVCGLMLAMLRVGRCQWG</sequence>
<reference evidence="2 3" key="1">
    <citation type="journal article" date="2018" name="Nat. Genet.">
        <title>The Rosa genome provides new insights in the design of modern roses.</title>
        <authorList>
            <person name="Bendahmane M."/>
        </authorList>
    </citation>
    <scope>NUCLEOTIDE SEQUENCE [LARGE SCALE GENOMIC DNA]</scope>
    <source>
        <strain evidence="3">cv. Old Blush</strain>
    </source>
</reference>
<dbReference type="Gramene" id="PRQ20889">
    <property type="protein sequence ID" value="PRQ20889"/>
    <property type="gene ID" value="RchiOBHm_Chr7g0233061"/>
</dbReference>
<keyword evidence="1" id="KW-0472">Membrane</keyword>
<dbReference type="AlphaFoldDB" id="A0A2P6PG47"/>
<name>A0A2P6PG47_ROSCH</name>
<comment type="caution">
    <text evidence="2">The sequence shown here is derived from an EMBL/GenBank/DDBJ whole genome shotgun (WGS) entry which is preliminary data.</text>
</comment>
<evidence type="ECO:0000313" key="2">
    <source>
        <dbReference type="EMBL" id="PRQ20889.1"/>
    </source>
</evidence>
<organism evidence="2 3">
    <name type="scientific">Rosa chinensis</name>
    <name type="common">China rose</name>
    <dbReference type="NCBI Taxonomy" id="74649"/>
    <lineage>
        <taxon>Eukaryota</taxon>
        <taxon>Viridiplantae</taxon>
        <taxon>Streptophyta</taxon>
        <taxon>Embryophyta</taxon>
        <taxon>Tracheophyta</taxon>
        <taxon>Spermatophyta</taxon>
        <taxon>Magnoliopsida</taxon>
        <taxon>eudicotyledons</taxon>
        <taxon>Gunneridae</taxon>
        <taxon>Pentapetalae</taxon>
        <taxon>rosids</taxon>
        <taxon>fabids</taxon>
        <taxon>Rosales</taxon>
        <taxon>Rosaceae</taxon>
        <taxon>Rosoideae</taxon>
        <taxon>Rosoideae incertae sedis</taxon>
        <taxon>Rosa</taxon>
    </lineage>
</organism>
<proteinExistence type="predicted"/>
<evidence type="ECO:0000256" key="1">
    <source>
        <dbReference type="SAM" id="Phobius"/>
    </source>
</evidence>
<gene>
    <name evidence="2" type="ORF">RchiOBHm_Chr7g0233061</name>
</gene>
<dbReference type="EMBL" id="PDCK01000045">
    <property type="protein sequence ID" value="PRQ20889.1"/>
    <property type="molecule type" value="Genomic_DNA"/>
</dbReference>
<dbReference type="Proteomes" id="UP000238479">
    <property type="component" value="Chromosome 7"/>
</dbReference>
<protein>
    <submittedName>
        <fullName evidence="2">Uncharacterized protein</fullName>
    </submittedName>
</protein>